<protein>
    <submittedName>
        <fullName evidence="1">Uncharacterized protein</fullName>
    </submittedName>
</protein>
<keyword evidence="2" id="KW-1185">Reference proteome</keyword>
<proteinExistence type="predicted"/>
<reference evidence="1 2" key="1">
    <citation type="journal article" date="2021" name="Elife">
        <title>Chloroplast acquisition without the gene transfer in kleptoplastic sea slugs, Plakobranchus ocellatus.</title>
        <authorList>
            <person name="Maeda T."/>
            <person name="Takahashi S."/>
            <person name="Yoshida T."/>
            <person name="Shimamura S."/>
            <person name="Takaki Y."/>
            <person name="Nagai Y."/>
            <person name="Toyoda A."/>
            <person name="Suzuki Y."/>
            <person name="Arimoto A."/>
            <person name="Ishii H."/>
            <person name="Satoh N."/>
            <person name="Nishiyama T."/>
            <person name="Hasebe M."/>
            <person name="Maruyama T."/>
            <person name="Minagawa J."/>
            <person name="Obokata J."/>
            <person name="Shigenobu S."/>
        </authorList>
    </citation>
    <scope>NUCLEOTIDE SEQUENCE [LARGE SCALE GENOMIC DNA]</scope>
</reference>
<dbReference type="EMBL" id="BLXT01004148">
    <property type="protein sequence ID" value="GFO10236.1"/>
    <property type="molecule type" value="Genomic_DNA"/>
</dbReference>
<dbReference type="Proteomes" id="UP000735302">
    <property type="component" value="Unassembled WGS sequence"/>
</dbReference>
<gene>
    <name evidence="1" type="ORF">PoB_003674100</name>
</gene>
<comment type="caution">
    <text evidence="1">The sequence shown here is derived from an EMBL/GenBank/DDBJ whole genome shotgun (WGS) entry which is preliminary data.</text>
</comment>
<evidence type="ECO:0000313" key="2">
    <source>
        <dbReference type="Proteomes" id="UP000735302"/>
    </source>
</evidence>
<evidence type="ECO:0000313" key="1">
    <source>
        <dbReference type="EMBL" id="GFO10236.1"/>
    </source>
</evidence>
<accession>A0AAV4APZ2</accession>
<sequence length="180" mass="20568">MCVDCGVRARLKNLLWDSEIALKSVRTFVLRVRALSDKAIEFEIDVLYGSNYTQDFGTARKQNASLAQLFVKSMCKVTLTATSDRLVSYYKSRRLERGPTLRRIFEDSRQVDFKMHREVKLILGDDTITVTKLDSGELLVELKSNDQAKKLKAITIFIDIFVTVSPVNSSKGMIHSWDLR</sequence>
<organism evidence="1 2">
    <name type="scientific">Plakobranchus ocellatus</name>
    <dbReference type="NCBI Taxonomy" id="259542"/>
    <lineage>
        <taxon>Eukaryota</taxon>
        <taxon>Metazoa</taxon>
        <taxon>Spiralia</taxon>
        <taxon>Lophotrochozoa</taxon>
        <taxon>Mollusca</taxon>
        <taxon>Gastropoda</taxon>
        <taxon>Heterobranchia</taxon>
        <taxon>Euthyneura</taxon>
        <taxon>Panpulmonata</taxon>
        <taxon>Sacoglossa</taxon>
        <taxon>Placobranchoidea</taxon>
        <taxon>Plakobranchidae</taxon>
        <taxon>Plakobranchus</taxon>
    </lineage>
</organism>
<dbReference type="AlphaFoldDB" id="A0AAV4APZ2"/>
<name>A0AAV4APZ2_9GAST</name>